<evidence type="ECO:0000259" key="4">
    <source>
        <dbReference type="PROSITE" id="PS51334"/>
    </source>
</evidence>
<dbReference type="InterPro" id="IPR005512">
    <property type="entry name" value="PRONE_dom"/>
</dbReference>
<dbReference type="EMBL" id="JAHRHJ020000002">
    <property type="protein sequence ID" value="KAH9324979.1"/>
    <property type="molecule type" value="Genomic_DNA"/>
</dbReference>
<evidence type="ECO:0000313" key="6">
    <source>
        <dbReference type="Proteomes" id="UP000824469"/>
    </source>
</evidence>
<sequence>PDVLLLHEFPEIWYSWRHQMIALVDVGFHAITPYLRGYGLSDQPSKIEKGCFVDLVEAMVDLLDPFGIQKESLDSLGQTEFWYAKGENREVNDIGNDNMKQGKKWWLPIPKVPLNGLSDEARKKLLYQRDCINQIFKAAKSINEQILSEMEVPEVLWETLPKTWLYTAAVVLIMPNVEVGGLKLHVAETGSGPDVLLLHEFPEIWYSWRHQMIALVDVGFHAITPDLRGYGLSDQPSKIEKGCFVDLVEDMVDLLDPFGIQKELVKEGWRPRWEV</sequence>
<evidence type="ECO:0000313" key="5">
    <source>
        <dbReference type="EMBL" id="KAH9324979.1"/>
    </source>
</evidence>
<keyword evidence="1" id="KW-0378">Hydrolase</keyword>
<proteinExistence type="inferred from homology"/>
<comment type="similarity">
    <text evidence="2">Belongs to the AB hydrolase superfamily. Epoxide hydrolase family.</text>
</comment>
<dbReference type="Gene3D" id="3.40.50.1820">
    <property type="entry name" value="alpha/beta hydrolase"/>
    <property type="match status" value="2"/>
</dbReference>
<dbReference type="InterPro" id="IPR000073">
    <property type="entry name" value="AB_hydrolase_1"/>
</dbReference>
<evidence type="ECO:0000256" key="2">
    <source>
        <dbReference type="ARBA" id="ARBA00038334"/>
    </source>
</evidence>
<dbReference type="PANTHER" id="PTHR43329">
    <property type="entry name" value="EPOXIDE HYDROLASE"/>
    <property type="match status" value="1"/>
</dbReference>
<evidence type="ECO:0000256" key="1">
    <source>
        <dbReference type="ARBA" id="ARBA00022801"/>
    </source>
</evidence>
<reference evidence="5 6" key="1">
    <citation type="journal article" date="2021" name="Nat. Plants">
        <title>The Taxus genome provides insights into paclitaxel biosynthesis.</title>
        <authorList>
            <person name="Xiong X."/>
            <person name="Gou J."/>
            <person name="Liao Q."/>
            <person name="Li Y."/>
            <person name="Zhou Q."/>
            <person name="Bi G."/>
            <person name="Li C."/>
            <person name="Du R."/>
            <person name="Wang X."/>
            <person name="Sun T."/>
            <person name="Guo L."/>
            <person name="Liang H."/>
            <person name="Lu P."/>
            <person name="Wu Y."/>
            <person name="Zhang Z."/>
            <person name="Ro D.K."/>
            <person name="Shang Y."/>
            <person name="Huang S."/>
            <person name="Yan J."/>
        </authorList>
    </citation>
    <scope>NUCLEOTIDE SEQUENCE [LARGE SCALE GENOMIC DNA]</scope>
    <source>
        <strain evidence="5">Ta-2019</strain>
    </source>
</reference>
<dbReference type="Proteomes" id="UP000824469">
    <property type="component" value="Unassembled WGS sequence"/>
</dbReference>
<keyword evidence="3" id="KW-0344">Guanine-nucleotide releasing factor</keyword>
<keyword evidence="6" id="KW-1185">Reference proteome</keyword>
<dbReference type="Pfam" id="PF00561">
    <property type="entry name" value="Abhydrolase_1"/>
    <property type="match status" value="2"/>
</dbReference>
<organism evidence="5 6">
    <name type="scientific">Taxus chinensis</name>
    <name type="common">Chinese yew</name>
    <name type="synonym">Taxus wallichiana var. chinensis</name>
    <dbReference type="NCBI Taxonomy" id="29808"/>
    <lineage>
        <taxon>Eukaryota</taxon>
        <taxon>Viridiplantae</taxon>
        <taxon>Streptophyta</taxon>
        <taxon>Embryophyta</taxon>
        <taxon>Tracheophyta</taxon>
        <taxon>Spermatophyta</taxon>
        <taxon>Pinopsida</taxon>
        <taxon>Pinidae</taxon>
        <taxon>Conifers II</taxon>
        <taxon>Cupressales</taxon>
        <taxon>Taxaceae</taxon>
        <taxon>Taxus</taxon>
    </lineage>
</organism>
<evidence type="ECO:0000256" key="3">
    <source>
        <dbReference type="PROSITE-ProRule" id="PRU00663"/>
    </source>
</evidence>
<dbReference type="AlphaFoldDB" id="A0AA38LI86"/>
<dbReference type="GO" id="GO:0005085">
    <property type="term" value="F:guanyl-nucleotide exchange factor activity"/>
    <property type="evidence" value="ECO:0007669"/>
    <property type="project" value="UniProtKB-UniRule"/>
</dbReference>
<dbReference type="PROSITE" id="PS51334">
    <property type="entry name" value="PRONE"/>
    <property type="match status" value="1"/>
</dbReference>
<dbReference type="InterPro" id="IPR000639">
    <property type="entry name" value="Epox_hydrolase-like"/>
</dbReference>
<protein>
    <recommendedName>
        <fullName evidence="4">PRONE domain-containing protein</fullName>
    </recommendedName>
</protein>
<feature type="domain" description="PRONE" evidence="4">
    <location>
        <begin position="1"/>
        <end position="275"/>
    </location>
</feature>
<dbReference type="SUPFAM" id="SSF53474">
    <property type="entry name" value="alpha/beta-Hydrolases"/>
    <property type="match status" value="2"/>
</dbReference>
<comment type="caution">
    <text evidence="5">The sequence shown here is derived from an EMBL/GenBank/DDBJ whole genome shotgun (WGS) entry which is preliminary data.</text>
</comment>
<feature type="non-terminal residue" evidence="5">
    <location>
        <position position="275"/>
    </location>
</feature>
<dbReference type="GO" id="GO:0016787">
    <property type="term" value="F:hydrolase activity"/>
    <property type="evidence" value="ECO:0007669"/>
    <property type="project" value="UniProtKB-KW"/>
</dbReference>
<gene>
    <name evidence="5" type="ORF">KI387_005157</name>
</gene>
<dbReference type="PRINTS" id="PR00412">
    <property type="entry name" value="EPOXHYDRLASE"/>
</dbReference>
<dbReference type="InterPro" id="IPR029058">
    <property type="entry name" value="AB_hydrolase_fold"/>
</dbReference>
<dbReference type="Gene3D" id="1.20.58.2010">
    <property type="entry name" value="PRONE domain, subdomain 1"/>
    <property type="match status" value="1"/>
</dbReference>
<accession>A0AA38LI86</accession>
<name>A0AA38LI86_TAXCH</name>
<dbReference type="Pfam" id="PF03759">
    <property type="entry name" value="PRONE"/>
    <property type="match status" value="1"/>
</dbReference>